<dbReference type="PANTHER" id="PTHR43248:SF25">
    <property type="entry name" value="AB HYDROLASE-1 DOMAIN-CONTAINING PROTEIN-RELATED"/>
    <property type="match status" value="1"/>
</dbReference>
<dbReference type="InterPro" id="IPR013595">
    <property type="entry name" value="Pept_S33_TAP-like_C"/>
</dbReference>
<organism evidence="5 6">
    <name type="scientific">Cyclocybe aegerita</name>
    <name type="common">Black poplar mushroom</name>
    <name type="synonym">Agrocybe aegerita</name>
    <dbReference type="NCBI Taxonomy" id="1973307"/>
    <lineage>
        <taxon>Eukaryota</taxon>
        <taxon>Fungi</taxon>
        <taxon>Dikarya</taxon>
        <taxon>Basidiomycota</taxon>
        <taxon>Agaricomycotina</taxon>
        <taxon>Agaricomycetes</taxon>
        <taxon>Agaricomycetidae</taxon>
        <taxon>Agaricales</taxon>
        <taxon>Agaricineae</taxon>
        <taxon>Bolbitiaceae</taxon>
        <taxon>Cyclocybe</taxon>
    </lineage>
</organism>
<dbReference type="InterPro" id="IPR051601">
    <property type="entry name" value="Serine_prot/Carboxylest_S33"/>
</dbReference>
<accession>A0A8S0WZW8</accession>
<dbReference type="PANTHER" id="PTHR43248">
    <property type="entry name" value="2-SUCCINYL-6-HYDROXY-2,4-CYCLOHEXADIENE-1-CARBOXYLATE SYNTHASE"/>
    <property type="match status" value="1"/>
</dbReference>
<feature type="domain" description="Peptidase S33 tripeptidyl aminopeptidase-like C-terminal" evidence="4">
    <location>
        <begin position="428"/>
        <end position="527"/>
    </location>
</feature>
<dbReference type="SUPFAM" id="SSF53474">
    <property type="entry name" value="alpha/beta-Hydrolases"/>
    <property type="match status" value="1"/>
</dbReference>
<dbReference type="Proteomes" id="UP000467700">
    <property type="component" value="Unassembled WGS sequence"/>
</dbReference>
<evidence type="ECO:0000313" key="5">
    <source>
        <dbReference type="EMBL" id="CAA7269866.1"/>
    </source>
</evidence>
<dbReference type="GO" id="GO:0016787">
    <property type="term" value="F:hydrolase activity"/>
    <property type="evidence" value="ECO:0007669"/>
    <property type="project" value="UniProtKB-KW"/>
</dbReference>
<dbReference type="OrthoDB" id="425534at2759"/>
<dbReference type="Pfam" id="PF08386">
    <property type="entry name" value="Abhydrolase_4"/>
    <property type="match status" value="1"/>
</dbReference>
<sequence>MSPSLPIIGAPEIRFICTMSYLSFLRASLSAGILALSLMHLPSACAQTAFDWNSITPSTSLNWVSCYTEFTQCARFSVPLDYSNPSAGSAAIALIRLPSPLGLSGAPGYRGPVLFNPGGPGISGVDTALALGGNIQGVFGQEFDLVSFDPRGVGHSTPAISVFTSDFERATFNFGATFLNTEATSRSSLPERWAKVQVLGSLARERQGDVITHMTTDNVARDMLRIVEAHGREKLQYWGISYGSVLGSTFAALFPDKVERLVIDGLLDLEGYYSIDWRNHVVDADKTLQAFFEACVAAGPEACAFHSPTASAIKRRLNRLYERVLRQPAPAYSPSLPNYGVLDLVTLKSTVLGCLYGPSETFAPLAVGLKALEDGDASVLYQLASSADSADAGLINAAVVCSDGRTVSDSAAQIAEYAKAISGVSENFSSLVSSVRLQCSGWKVHPNNFKGPISGNTSFPLLIIGNTLDPVTPLSMAKKASLAFPGSAVLTYDIPGHTSFAWASLCVITHVRLYFQNGTLPAEGSTCNDAVIPFFPTTSTANARDLVNEKRGPLDEIVEGLRRADKSSALHSFALAYPPTFIKQKA</sequence>
<reference evidence="5 6" key="1">
    <citation type="submission" date="2020-01" db="EMBL/GenBank/DDBJ databases">
        <authorList>
            <person name="Gupta K D."/>
        </authorList>
    </citation>
    <scope>NUCLEOTIDE SEQUENCE [LARGE SCALE GENOMIC DNA]</scope>
</reference>
<dbReference type="InterPro" id="IPR029058">
    <property type="entry name" value="AB_hydrolase_fold"/>
</dbReference>
<comment type="similarity">
    <text evidence="1">Belongs to the peptidase S33 family.</text>
</comment>
<proteinExistence type="inferred from homology"/>
<dbReference type="AlphaFoldDB" id="A0A8S0WZW8"/>
<evidence type="ECO:0000313" key="6">
    <source>
        <dbReference type="Proteomes" id="UP000467700"/>
    </source>
</evidence>
<evidence type="ECO:0000259" key="3">
    <source>
        <dbReference type="Pfam" id="PF00561"/>
    </source>
</evidence>
<keyword evidence="6" id="KW-1185">Reference proteome</keyword>
<comment type="caution">
    <text evidence="5">The sequence shown here is derived from an EMBL/GenBank/DDBJ whole genome shotgun (WGS) entry which is preliminary data.</text>
</comment>
<dbReference type="InterPro" id="IPR000073">
    <property type="entry name" value="AB_hydrolase_1"/>
</dbReference>
<evidence type="ECO:0000259" key="4">
    <source>
        <dbReference type="Pfam" id="PF08386"/>
    </source>
</evidence>
<gene>
    <name evidence="5" type="ORF">AAE3_LOCUS12114</name>
</gene>
<evidence type="ECO:0000256" key="2">
    <source>
        <dbReference type="ARBA" id="ARBA00022801"/>
    </source>
</evidence>
<evidence type="ECO:0000256" key="1">
    <source>
        <dbReference type="ARBA" id="ARBA00010088"/>
    </source>
</evidence>
<dbReference type="EMBL" id="CACVBS010000081">
    <property type="protein sequence ID" value="CAA7269866.1"/>
    <property type="molecule type" value="Genomic_DNA"/>
</dbReference>
<protein>
    <submittedName>
        <fullName evidence="5">Uncharacterized protein</fullName>
    </submittedName>
</protein>
<feature type="domain" description="AB hydrolase-1" evidence="3">
    <location>
        <begin position="112"/>
        <end position="299"/>
    </location>
</feature>
<name>A0A8S0WZW8_CYCAE</name>
<dbReference type="Gene3D" id="3.40.50.1820">
    <property type="entry name" value="alpha/beta hydrolase"/>
    <property type="match status" value="1"/>
</dbReference>
<keyword evidence="2" id="KW-0378">Hydrolase</keyword>
<dbReference type="Pfam" id="PF00561">
    <property type="entry name" value="Abhydrolase_1"/>
    <property type="match status" value="1"/>
</dbReference>